<dbReference type="NCBIfam" id="TIGR04056">
    <property type="entry name" value="OMP_RagA_SusC"/>
    <property type="match status" value="1"/>
</dbReference>
<dbReference type="InterPro" id="IPR039426">
    <property type="entry name" value="TonB-dep_rcpt-like"/>
</dbReference>
<dbReference type="PROSITE" id="PS52016">
    <property type="entry name" value="TONB_DEPENDENT_REC_3"/>
    <property type="match status" value="1"/>
</dbReference>
<dbReference type="PANTHER" id="PTHR30069">
    <property type="entry name" value="TONB-DEPENDENT OUTER MEMBRANE RECEPTOR"/>
    <property type="match status" value="1"/>
</dbReference>
<dbReference type="GO" id="GO:0044718">
    <property type="term" value="P:siderophore transmembrane transport"/>
    <property type="evidence" value="ECO:0007669"/>
    <property type="project" value="TreeGrafter"/>
</dbReference>
<dbReference type="Gene3D" id="2.60.40.1120">
    <property type="entry name" value="Carboxypeptidase-like, regulatory domain"/>
    <property type="match status" value="1"/>
</dbReference>
<dbReference type="EMBL" id="JAKQYM010000008">
    <property type="protein sequence ID" value="MCI2229815.1"/>
    <property type="molecule type" value="Genomic_DNA"/>
</dbReference>
<reference evidence="15" key="1">
    <citation type="submission" date="2022-02" db="EMBL/GenBank/DDBJ databases">
        <title>Polaribacter sp. MSW13, isolated from seawater.</title>
        <authorList>
            <person name="Kristyanto S."/>
            <person name="Jung J."/>
            <person name="Jeon C.O."/>
        </authorList>
    </citation>
    <scope>NUCLEOTIDE SEQUENCE</scope>
    <source>
        <strain evidence="15">MSW13</strain>
    </source>
</reference>
<dbReference type="SMART" id="SM00965">
    <property type="entry name" value="STN"/>
    <property type="match status" value="1"/>
</dbReference>
<dbReference type="Gene3D" id="2.170.130.10">
    <property type="entry name" value="TonB-dependent receptor, plug domain"/>
    <property type="match status" value="1"/>
</dbReference>
<dbReference type="InterPro" id="IPR037066">
    <property type="entry name" value="Plug_dom_sf"/>
</dbReference>
<dbReference type="GO" id="GO:0009279">
    <property type="term" value="C:cell outer membrane"/>
    <property type="evidence" value="ECO:0007669"/>
    <property type="project" value="UniProtKB-SubCell"/>
</dbReference>
<comment type="similarity">
    <text evidence="12 13">Belongs to the TonB-dependent receptor family.</text>
</comment>
<feature type="domain" description="Secretin/TonB short N-terminal" evidence="14">
    <location>
        <begin position="43"/>
        <end position="94"/>
    </location>
</feature>
<evidence type="ECO:0000259" key="14">
    <source>
        <dbReference type="SMART" id="SM00965"/>
    </source>
</evidence>
<evidence type="ECO:0000256" key="10">
    <source>
        <dbReference type="ARBA" id="ARBA00023170"/>
    </source>
</evidence>
<keyword evidence="6" id="KW-0732">Signal</keyword>
<comment type="subcellular location">
    <subcellularLocation>
        <location evidence="1 12">Cell outer membrane</location>
        <topology evidence="1 12">Multi-pass membrane protein</topology>
    </subcellularLocation>
</comment>
<evidence type="ECO:0000313" key="15">
    <source>
        <dbReference type="EMBL" id="MCI2229815.1"/>
    </source>
</evidence>
<evidence type="ECO:0000256" key="5">
    <source>
        <dbReference type="ARBA" id="ARBA00022692"/>
    </source>
</evidence>
<evidence type="ECO:0000256" key="8">
    <source>
        <dbReference type="ARBA" id="ARBA00023077"/>
    </source>
</evidence>
<dbReference type="AlphaFoldDB" id="A0A9X2ALZ8"/>
<evidence type="ECO:0000256" key="2">
    <source>
        <dbReference type="ARBA" id="ARBA00022448"/>
    </source>
</evidence>
<keyword evidence="9 12" id="KW-0472">Membrane</keyword>
<dbReference type="InterPro" id="IPR012910">
    <property type="entry name" value="Plug_dom"/>
</dbReference>
<dbReference type="InterPro" id="IPR000531">
    <property type="entry name" value="Beta-barrel_TonB"/>
</dbReference>
<evidence type="ECO:0000313" key="16">
    <source>
        <dbReference type="Proteomes" id="UP001139369"/>
    </source>
</evidence>
<protein>
    <submittedName>
        <fullName evidence="15">SusC/RagA family TonB-linked outer membrane protein</fullName>
    </submittedName>
</protein>
<dbReference type="NCBIfam" id="TIGR04057">
    <property type="entry name" value="SusC_RagA_signa"/>
    <property type="match status" value="1"/>
</dbReference>
<dbReference type="Pfam" id="PF00593">
    <property type="entry name" value="TonB_dep_Rec_b-barrel"/>
    <property type="match status" value="1"/>
</dbReference>
<keyword evidence="11 12" id="KW-0998">Cell outer membrane</keyword>
<evidence type="ECO:0000256" key="3">
    <source>
        <dbReference type="ARBA" id="ARBA00022452"/>
    </source>
</evidence>
<dbReference type="InterPro" id="IPR036942">
    <property type="entry name" value="Beta-barrel_TonB_sf"/>
</dbReference>
<dbReference type="PANTHER" id="PTHR30069:SF29">
    <property type="entry name" value="HEMOGLOBIN AND HEMOGLOBIN-HAPTOGLOBIN-BINDING PROTEIN 1-RELATED"/>
    <property type="match status" value="1"/>
</dbReference>
<keyword evidence="2 12" id="KW-0813">Transport</keyword>
<keyword evidence="8 13" id="KW-0798">TonB box</keyword>
<keyword evidence="4" id="KW-0406">Ion transport</keyword>
<accession>A0A9X2ALZ8</accession>
<comment type="caution">
    <text evidence="15">The sequence shown here is derived from an EMBL/GenBank/DDBJ whole genome shotgun (WGS) entry which is preliminary data.</text>
</comment>
<evidence type="ECO:0000256" key="13">
    <source>
        <dbReference type="RuleBase" id="RU003357"/>
    </source>
</evidence>
<dbReference type="Proteomes" id="UP001139369">
    <property type="component" value="Unassembled WGS sequence"/>
</dbReference>
<dbReference type="Gene3D" id="2.40.170.20">
    <property type="entry name" value="TonB-dependent receptor, beta-barrel domain"/>
    <property type="match status" value="1"/>
</dbReference>
<evidence type="ECO:0000256" key="1">
    <source>
        <dbReference type="ARBA" id="ARBA00004571"/>
    </source>
</evidence>
<dbReference type="Pfam" id="PF07660">
    <property type="entry name" value="STN"/>
    <property type="match status" value="1"/>
</dbReference>
<evidence type="ECO:0000256" key="9">
    <source>
        <dbReference type="ARBA" id="ARBA00023136"/>
    </source>
</evidence>
<dbReference type="InterPro" id="IPR011662">
    <property type="entry name" value="Secretin/TonB_short_N"/>
</dbReference>
<keyword evidence="5 12" id="KW-0812">Transmembrane</keyword>
<keyword evidence="7" id="KW-0408">Iron</keyword>
<evidence type="ECO:0000256" key="11">
    <source>
        <dbReference type="ARBA" id="ARBA00023237"/>
    </source>
</evidence>
<dbReference type="SUPFAM" id="SSF49464">
    <property type="entry name" value="Carboxypeptidase regulatory domain-like"/>
    <property type="match status" value="1"/>
</dbReference>
<name>A0A9X2ALZ8_9FLAO</name>
<dbReference type="RefSeq" id="WP_242178925.1">
    <property type="nucleotide sequence ID" value="NZ_JAKQYM010000008.1"/>
</dbReference>
<dbReference type="InterPro" id="IPR008969">
    <property type="entry name" value="CarboxyPept-like_regulatory"/>
</dbReference>
<evidence type="ECO:0000256" key="7">
    <source>
        <dbReference type="ARBA" id="ARBA00023004"/>
    </source>
</evidence>
<evidence type="ECO:0000256" key="6">
    <source>
        <dbReference type="ARBA" id="ARBA00022729"/>
    </source>
</evidence>
<keyword evidence="10" id="KW-0675">Receptor</keyword>
<keyword evidence="3 12" id="KW-1134">Transmembrane beta strand</keyword>
<dbReference type="InterPro" id="IPR023997">
    <property type="entry name" value="TonB-dep_OMP_SusC/RagA_CS"/>
</dbReference>
<keyword evidence="16" id="KW-1185">Reference proteome</keyword>
<organism evidence="15 16">
    <name type="scientific">Polaribacter marinus</name>
    <dbReference type="NCBI Taxonomy" id="2916838"/>
    <lineage>
        <taxon>Bacteria</taxon>
        <taxon>Pseudomonadati</taxon>
        <taxon>Bacteroidota</taxon>
        <taxon>Flavobacteriia</taxon>
        <taxon>Flavobacteriales</taxon>
        <taxon>Flavobacteriaceae</taxon>
    </lineage>
</organism>
<dbReference type="InterPro" id="IPR023996">
    <property type="entry name" value="TonB-dep_OMP_SusC/RagA"/>
</dbReference>
<evidence type="ECO:0000256" key="4">
    <source>
        <dbReference type="ARBA" id="ARBA00022496"/>
    </source>
</evidence>
<sequence>MNSFSENSNPEKELKQKKTATLTINKELTINELFNFISKKTNYDFFFNSNLPNLNKKVAVNVQNASVSTVLDIAFEGLDIEYSIKVNDIVVRQKGTRSNKQEKILITGTVYDDTGIPLPEANIIIKGSNKGFVTDFDGKFSISVNPTDILVFSYLGFQNQTIIVDSKKTTLAIYLQPDVNVLNEIIISGVASGTSRKKLSVSVSKLNSSSLEKAPQTSVSSSLQGKVAGVSVNSFSGSPGSSSNIVLRGSTSIKGGNSPMLLVDGVIMGGSLADINVDDVESIEIVKGAAAASLYGSKAANGVIVVTSKRGKNLTTGKTSITIRNELGFQKVANLLDLSTSHHYRLDPTWLDTDTYTKYQFVNYPSDYVSGWDPRITGNRVEKDDHYQDLPYRVNNDLQEQMFNDGTYITNYIGVGHKSEKTNLFVSFENNKNEGVVIETGGYDRQSFRLNIDHALSDKINISASNNYIRTNNDFLGGGTSAFFEVASTDPDVDLFKKNIDGQEYNFYPNQWNTQFANPLYDLWKKESTAAKSRLLSSYDFNWKLNSVISFKASYAFELEHYDNKILSPKTTINDLLPNYIDPSADPQVLNQSNPFALSYTGGALSKRNYKALNQTFRATINFKKSWGDLDFNGKLSYLNEDNHFESTTTSATSFILNDFPIFDNFDPTTIDATDFRSDIRATNYFAIASFVYKDRYILDGLFRIDGSSLFGENERWQNYFRLSGAYRLTKDLEIPGIQELKLRAAYGTSGLRPGFGDKDETFSINDGIASKNTLGNKDLKPSRSAELELGIETSFLDRFRFEATYSKTKVTDQYLLAPLASHTGGFPYQNVNAGELESKTFEAMLNAKIISTDDINWEATLTFDRTRQKITKLTIPEYRTGPRNTFRIKEGETFGTMYGVDFVRTLDQMQEQLTAGENINDYSVNRDGVVVLTSDIGTVNEKPFVLVDENGAEKVQKIGDTNPDFNLGLNTTFSYKNFSLYLLWQWKQGGDLYNHTAQYLVRDNRLGIIDQIHTRPENKKTVDYYQALYDADAINGYWVEDASYLKLNEASLYYTLNDKTKSFSNKYIEEIKIGIIGRNLWTLTNYTGYDPQTGSDGFLFDNFGYPNFRNYSLSVQVKF</sequence>
<proteinExistence type="inferred from homology"/>
<evidence type="ECO:0000256" key="12">
    <source>
        <dbReference type="PROSITE-ProRule" id="PRU01360"/>
    </source>
</evidence>
<gene>
    <name evidence="15" type="ORF">MC378_11615</name>
</gene>
<dbReference type="SUPFAM" id="SSF56935">
    <property type="entry name" value="Porins"/>
    <property type="match status" value="1"/>
</dbReference>
<keyword evidence="4" id="KW-0410">Iron transport</keyword>
<dbReference type="Pfam" id="PF07715">
    <property type="entry name" value="Plug"/>
    <property type="match status" value="1"/>
</dbReference>
<dbReference type="GO" id="GO:0015344">
    <property type="term" value="F:siderophore uptake transmembrane transporter activity"/>
    <property type="evidence" value="ECO:0007669"/>
    <property type="project" value="TreeGrafter"/>
</dbReference>
<dbReference type="Pfam" id="PF13715">
    <property type="entry name" value="CarbopepD_reg_2"/>
    <property type="match status" value="1"/>
</dbReference>